<evidence type="ECO:0000313" key="3">
    <source>
        <dbReference type="Proteomes" id="UP000039865"/>
    </source>
</evidence>
<dbReference type="Proteomes" id="UP000039865">
    <property type="component" value="Unassembled WGS sequence"/>
</dbReference>
<feature type="region of interest" description="Disordered" evidence="1">
    <location>
        <begin position="258"/>
        <end position="300"/>
    </location>
</feature>
<reference evidence="2 3" key="1">
    <citation type="submission" date="2014-06" db="EMBL/GenBank/DDBJ databases">
        <authorList>
            <person name="Swart Estienne"/>
        </authorList>
    </citation>
    <scope>NUCLEOTIDE SEQUENCE [LARGE SCALE GENOMIC DNA]</scope>
    <source>
        <strain evidence="2 3">130c</strain>
    </source>
</reference>
<evidence type="ECO:0008006" key="4">
    <source>
        <dbReference type="Google" id="ProtNLM"/>
    </source>
</evidence>
<dbReference type="AlphaFoldDB" id="A0A078A2Q7"/>
<organism evidence="2 3">
    <name type="scientific">Stylonychia lemnae</name>
    <name type="common">Ciliate</name>
    <dbReference type="NCBI Taxonomy" id="5949"/>
    <lineage>
        <taxon>Eukaryota</taxon>
        <taxon>Sar</taxon>
        <taxon>Alveolata</taxon>
        <taxon>Ciliophora</taxon>
        <taxon>Intramacronucleata</taxon>
        <taxon>Spirotrichea</taxon>
        <taxon>Stichotrichia</taxon>
        <taxon>Sporadotrichida</taxon>
        <taxon>Oxytrichidae</taxon>
        <taxon>Stylonychinae</taxon>
        <taxon>Stylonychia</taxon>
    </lineage>
</organism>
<proteinExistence type="predicted"/>
<feature type="compositionally biased region" description="Polar residues" evidence="1">
    <location>
        <begin position="258"/>
        <end position="289"/>
    </location>
</feature>
<name>A0A078A2Q7_STYLE</name>
<protein>
    <recommendedName>
        <fullName evidence="4">EF-hand domain-containing protein</fullName>
    </recommendedName>
</protein>
<accession>A0A078A2Q7</accession>
<feature type="region of interest" description="Disordered" evidence="1">
    <location>
        <begin position="338"/>
        <end position="367"/>
    </location>
</feature>
<dbReference type="InParanoid" id="A0A078A2Q7"/>
<dbReference type="EMBL" id="CCKQ01005342">
    <property type="protein sequence ID" value="CDW76553.1"/>
    <property type="molecule type" value="Genomic_DNA"/>
</dbReference>
<dbReference type="OrthoDB" id="10586849at2759"/>
<sequence>MSDQEMNNQDLIFDDFEMDQAQQEIISQRKICYYSNFDINVNEWFEEYENIQIFKDNVQKNLGKLWLQYLSQAIKLNSTDKSVMDIDQESYDSNDKSLKVLLECFLLEVPQVPSDIDNQINNNKPVTYDHQITSSLEGGSNKNDSQNLSSASQRFNMNLRFEEFYDISLYWFQGSNTLSTSYEIVDQQTFKSLLHTFYYVAMKEMTNITKKRESDERFAISQLTEKALAKHNSKKLPSHGSWSSNLTSASTVSQSTKISQSTSLQQKINKEGTSVQIQKQTSNITGDHQTSQKESKKWSPTKMRNLIPGFSIIKNKVISPLLVATERVVEYIIPSKNKNQNQDDISDKDSSENKSLPDQFNNLSLHDSENRRKLKRKRFQQLLRDDSIFDQEFTDSVDYQNLLAKASDCIDVISKRRKINESVTSHFVTNIIEIKNDALNQLKTEKEEEKQVDISTQIKSETDLNIRFIKPSKNFYNKLMGLWLRFDKTRLSSITFEEFMNYITKHSLIPSSQVEDQQNQEHSNSEQLIPTKQFFSTLKNEWLRMKQQQDEFSISQFFNQVKSNLFQKWNEQIINKSKKFQKVSSE</sequence>
<keyword evidence="3" id="KW-1185">Reference proteome</keyword>
<evidence type="ECO:0000256" key="1">
    <source>
        <dbReference type="SAM" id="MobiDB-lite"/>
    </source>
</evidence>
<evidence type="ECO:0000313" key="2">
    <source>
        <dbReference type="EMBL" id="CDW76553.1"/>
    </source>
</evidence>
<feature type="compositionally biased region" description="Polar residues" evidence="1">
    <location>
        <begin position="353"/>
        <end position="365"/>
    </location>
</feature>
<gene>
    <name evidence="2" type="primary">Contig11053.g11819</name>
    <name evidence="2" type="ORF">STYLEM_5512</name>
</gene>